<dbReference type="AlphaFoldDB" id="A0A6G0XRG5"/>
<accession>A0A6G0XRG5</accession>
<reference evidence="2 3" key="1">
    <citation type="submission" date="2019-07" db="EMBL/GenBank/DDBJ databases">
        <title>Genomics analysis of Aphanomyces spp. identifies a new class of oomycete effector associated with host adaptation.</title>
        <authorList>
            <person name="Gaulin E."/>
        </authorList>
    </citation>
    <scope>NUCLEOTIDE SEQUENCE [LARGE SCALE GENOMIC DNA]</scope>
    <source>
        <strain evidence="2 3">ATCC 201684</strain>
    </source>
</reference>
<dbReference type="VEuPathDB" id="FungiDB:AeMF1_003672"/>
<feature type="transmembrane region" description="Helical" evidence="1">
    <location>
        <begin position="6"/>
        <end position="24"/>
    </location>
</feature>
<gene>
    <name evidence="2" type="ORF">Ae201684_002106</name>
</gene>
<name>A0A6G0XRG5_9STRA</name>
<keyword evidence="3" id="KW-1185">Reference proteome</keyword>
<protein>
    <recommendedName>
        <fullName evidence="4">Transmembrane protein</fullName>
    </recommendedName>
</protein>
<evidence type="ECO:0000256" key="1">
    <source>
        <dbReference type="SAM" id="Phobius"/>
    </source>
</evidence>
<sequence length="147" mass="16088">MVPLSEIIVSACLIVSIFIFGLLIDLEAQRRIRVVGVAQANVNATTATYSQWPTAVIKTESPPCVQDETSMAFVGTLKTTLITPGSLYFRSLCETGSDAPSLTLKAKSISCRLWQELEAYLDRQFGNKKVKKMQQTCTASSLQASLH</sequence>
<keyword evidence="1" id="KW-0472">Membrane</keyword>
<comment type="caution">
    <text evidence="2">The sequence shown here is derived from an EMBL/GenBank/DDBJ whole genome shotgun (WGS) entry which is preliminary data.</text>
</comment>
<organism evidence="2 3">
    <name type="scientific">Aphanomyces euteiches</name>
    <dbReference type="NCBI Taxonomy" id="100861"/>
    <lineage>
        <taxon>Eukaryota</taxon>
        <taxon>Sar</taxon>
        <taxon>Stramenopiles</taxon>
        <taxon>Oomycota</taxon>
        <taxon>Saprolegniomycetes</taxon>
        <taxon>Saprolegniales</taxon>
        <taxon>Verrucalvaceae</taxon>
        <taxon>Aphanomyces</taxon>
    </lineage>
</organism>
<evidence type="ECO:0008006" key="4">
    <source>
        <dbReference type="Google" id="ProtNLM"/>
    </source>
</evidence>
<keyword evidence="1" id="KW-0812">Transmembrane</keyword>
<dbReference type="EMBL" id="VJMJ01000022">
    <property type="protein sequence ID" value="KAF0743047.1"/>
    <property type="molecule type" value="Genomic_DNA"/>
</dbReference>
<evidence type="ECO:0000313" key="3">
    <source>
        <dbReference type="Proteomes" id="UP000481153"/>
    </source>
</evidence>
<dbReference type="Proteomes" id="UP000481153">
    <property type="component" value="Unassembled WGS sequence"/>
</dbReference>
<proteinExistence type="predicted"/>
<keyword evidence="1" id="KW-1133">Transmembrane helix</keyword>
<evidence type="ECO:0000313" key="2">
    <source>
        <dbReference type="EMBL" id="KAF0743047.1"/>
    </source>
</evidence>